<keyword evidence="1" id="KW-0812">Transmembrane</keyword>
<evidence type="ECO:0000313" key="3">
    <source>
        <dbReference type="Proteomes" id="UP000309170"/>
    </source>
</evidence>
<dbReference type="Proteomes" id="UP000309170">
    <property type="component" value="Unassembled WGS sequence"/>
</dbReference>
<dbReference type="RefSeq" id="WP_137017399.1">
    <property type="nucleotide sequence ID" value="NZ_SZNS01000016.1"/>
</dbReference>
<evidence type="ECO:0000256" key="1">
    <source>
        <dbReference type="SAM" id="Phobius"/>
    </source>
</evidence>
<dbReference type="AlphaFoldDB" id="A0A9X8ZGP8"/>
<name>A0A9X8ZGP8_9BACI</name>
<proteinExistence type="predicted"/>
<protein>
    <submittedName>
        <fullName evidence="2">Uncharacterized protein</fullName>
    </submittedName>
</protein>
<keyword evidence="1" id="KW-1133">Transmembrane helix</keyword>
<feature type="transmembrane region" description="Helical" evidence="1">
    <location>
        <begin position="7"/>
        <end position="26"/>
    </location>
</feature>
<gene>
    <name evidence="2" type="ORF">FC678_14485</name>
</gene>
<organism evidence="2 3">
    <name type="scientific">Peribacillus simplex</name>
    <dbReference type="NCBI Taxonomy" id="1478"/>
    <lineage>
        <taxon>Bacteria</taxon>
        <taxon>Bacillati</taxon>
        <taxon>Bacillota</taxon>
        <taxon>Bacilli</taxon>
        <taxon>Bacillales</taxon>
        <taxon>Bacillaceae</taxon>
        <taxon>Peribacillus</taxon>
    </lineage>
</organism>
<reference evidence="2 3" key="1">
    <citation type="journal article" date="2019" name="Environ. Microbiol.">
        <title>An active ?-lactamase is a part of an orchestrated cell wall stress resistance network of Bacillus subtilis and related rhizosphere species.</title>
        <authorList>
            <person name="Bucher T."/>
            <person name="Keren-Paz A."/>
            <person name="Hausser J."/>
            <person name="Olender T."/>
            <person name="Cytryn E."/>
            <person name="Kolodkin-Gal I."/>
        </authorList>
    </citation>
    <scope>NUCLEOTIDE SEQUENCE [LARGE SCALE GENOMIC DNA]</scope>
    <source>
        <strain evidence="2 3">I4</strain>
    </source>
</reference>
<dbReference type="EMBL" id="SZNT01000202">
    <property type="protein sequence ID" value="TKH10532.1"/>
    <property type="molecule type" value="Genomic_DNA"/>
</dbReference>
<accession>A0A9X8ZGP8</accession>
<comment type="caution">
    <text evidence="2">The sequence shown here is derived from an EMBL/GenBank/DDBJ whole genome shotgun (WGS) entry which is preliminary data.</text>
</comment>
<feature type="transmembrane region" description="Helical" evidence="1">
    <location>
        <begin position="32"/>
        <end position="50"/>
    </location>
</feature>
<keyword evidence="1" id="KW-0472">Membrane</keyword>
<evidence type="ECO:0000313" key="2">
    <source>
        <dbReference type="EMBL" id="TKH10532.1"/>
    </source>
</evidence>
<sequence length="64" mass="7348">MKKLTVFFEIIFVLSFVGLTLRFFGVEKAEDWGIIFYITGGSSFLISYLLRQSTKKKDTVSSDK</sequence>